<accession>A0ABV4UCS6</accession>
<dbReference type="PANTHER" id="PTHR47307:SF1">
    <property type="entry name" value="GLUTATHIONE-REGULATED POTASSIUM-EFFLUX SYSTEM ANCILLARY PROTEIN KEFG"/>
    <property type="match status" value="1"/>
</dbReference>
<evidence type="ECO:0000313" key="3">
    <source>
        <dbReference type="EMBL" id="MFA9949459.1"/>
    </source>
</evidence>
<dbReference type="Pfam" id="PF02525">
    <property type="entry name" value="Flavodoxin_2"/>
    <property type="match status" value="1"/>
</dbReference>
<proteinExistence type="predicted"/>
<evidence type="ECO:0000313" key="4">
    <source>
        <dbReference type="Proteomes" id="UP001574673"/>
    </source>
</evidence>
<organism evidence="3 4">
    <name type="scientific">Dentiradicibacter hellwigii</name>
    <dbReference type="NCBI Taxonomy" id="3149053"/>
    <lineage>
        <taxon>Bacteria</taxon>
        <taxon>Pseudomonadati</taxon>
        <taxon>Pseudomonadota</taxon>
        <taxon>Betaproteobacteria</taxon>
        <taxon>Rhodocyclales</taxon>
        <taxon>Rhodocyclaceae</taxon>
        <taxon>Dentiradicibacter</taxon>
    </lineage>
</organism>
<feature type="domain" description="Flavodoxin-like fold" evidence="2">
    <location>
        <begin position="2"/>
        <end position="173"/>
    </location>
</feature>
<name>A0ABV4UCS6_9RHOO</name>
<dbReference type="SUPFAM" id="SSF52218">
    <property type="entry name" value="Flavoproteins"/>
    <property type="match status" value="1"/>
</dbReference>
<dbReference type="EC" id="1.-.-.-" evidence="3"/>
<evidence type="ECO:0000256" key="1">
    <source>
        <dbReference type="ARBA" id="ARBA00023002"/>
    </source>
</evidence>
<dbReference type="Gene3D" id="3.40.50.360">
    <property type="match status" value="1"/>
</dbReference>
<dbReference type="GO" id="GO:0016491">
    <property type="term" value="F:oxidoreductase activity"/>
    <property type="evidence" value="ECO:0007669"/>
    <property type="project" value="UniProtKB-KW"/>
</dbReference>
<evidence type="ECO:0000259" key="2">
    <source>
        <dbReference type="Pfam" id="PF02525"/>
    </source>
</evidence>
<keyword evidence="1 3" id="KW-0560">Oxidoreductase</keyword>
<dbReference type="InterPro" id="IPR029039">
    <property type="entry name" value="Flavoprotein-like_sf"/>
</dbReference>
<comment type="caution">
    <text evidence="3">The sequence shown here is derived from an EMBL/GenBank/DDBJ whole genome shotgun (WGS) entry which is preliminary data.</text>
</comment>
<dbReference type="EMBL" id="JBEUWX010000002">
    <property type="protein sequence ID" value="MFA9949459.1"/>
    <property type="molecule type" value="Genomic_DNA"/>
</dbReference>
<reference evidence="4" key="1">
    <citation type="submission" date="2024-06" db="EMBL/GenBank/DDBJ databases">
        <title>Radixoralia hellwigii gen. nov., sp nov., isolated from a root canal in the human oral cavity.</title>
        <authorList>
            <person name="Bartsch S."/>
            <person name="Wittmer A."/>
            <person name="Schulz A.-K."/>
            <person name="Neumann-Schaal M."/>
            <person name="Wolf J."/>
            <person name="Gronow S."/>
            <person name="Tennert C."/>
            <person name="Haecker G."/>
            <person name="Cieplik F."/>
            <person name="Al-Ahmad A."/>
        </authorList>
    </citation>
    <scope>NUCLEOTIDE SEQUENCE [LARGE SCALE GENOMIC DNA]</scope>
    <source>
        <strain evidence="4">Wk13</strain>
    </source>
</reference>
<dbReference type="PANTHER" id="PTHR47307">
    <property type="entry name" value="GLUTATHIONE-REGULATED POTASSIUM-EFFLUX SYSTEM ANCILLARY PROTEIN KEFG"/>
    <property type="match status" value="1"/>
</dbReference>
<sequence length="187" mass="20723">MKNILIISGHPNLQQSTANRAILDELAGRLPHAQIRRLDALYPDYQIDIAAEQQALLAADVIVWQFPLFWYSLPALLKKWLDDVFTHGFAYGSGAKLGGKRLIISFTTGSPAEAYAEGQAMNYAIEAFIPPLRQTGLLCGLQFGQPVISNSMMYIAGLSREEDLQSVQAKARDHAGRLVRQIEDLPE</sequence>
<protein>
    <submittedName>
        <fullName evidence="3">NAD(P)H-dependent oxidoreductase</fullName>
        <ecNumber evidence="3">1.-.-.-</ecNumber>
    </submittedName>
</protein>
<dbReference type="RefSeq" id="WP_418890586.1">
    <property type="nucleotide sequence ID" value="NZ_JBEUWX010000002.1"/>
</dbReference>
<gene>
    <name evidence="3" type="ORF">ABCS64_03800</name>
</gene>
<dbReference type="Proteomes" id="UP001574673">
    <property type="component" value="Unassembled WGS sequence"/>
</dbReference>
<keyword evidence="4" id="KW-1185">Reference proteome</keyword>
<dbReference type="InterPro" id="IPR046980">
    <property type="entry name" value="KefG/KefF"/>
</dbReference>
<dbReference type="InterPro" id="IPR003680">
    <property type="entry name" value="Flavodoxin_fold"/>
</dbReference>